<keyword evidence="6 8" id="KW-1133">Transmembrane helix</keyword>
<dbReference type="STRING" id="112903.SAMN04490178_102165"/>
<dbReference type="GO" id="GO:0008982">
    <property type="term" value="F:protein-N(PI)-phosphohistidine-sugar phosphotransferase activity"/>
    <property type="evidence" value="ECO:0007669"/>
    <property type="project" value="InterPro"/>
</dbReference>
<evidence type="ECO:0000256" key="5">
    <source>
        <dbReference type="ARBA" id="ARBA00022692"/>
    </source>
</evidence>
<dbReference type="Proteomes" id="UP000198847">
    <property type="component" value="Unassembled WGS sequence"/>
</dbReference>
<dbReference type="CDD" id="cd01948">
    <property type="entry name" value="EAL"/>
    <property type="match status" value="1"/>
</dbReference>
<feature type="transmembrane region" description="Helical" evidence="8">
    <location>
        <begin position="380"/>
        <end position="407"/>
    </location>
</feature>
<protein>
    <submittedName>
        <fullName evidence="11">PTS system, lactose/cellobiose family IIC component</fullName>
    </submittedName>
</protein>
<dbReference type="SUPFAM" id="SSF141868">
    <property type="entry name" value="EAL domain-like"/>
    <property type="match status" value="1"/>
</dbReference>
<dbReference type="InterPro" id="IPR035919">
    <property type="entry name" value="EAL_sf"/>
</dbReference>
<evidence type="ECO:0000256" key="3">
    <source>
        <dbReference type="ARBA" id="ARBA00022475"/>
    </source>
</evidence>
<dbReference type="InterPro" id="IPR001633">
    <property type="entry name" value="EAL_dom"/>
</dbReference>
<dbReference type="PROSITE" id="PS51105">
    <property type="entry name" value="PTS_EIIC_TYPE_3"/>
    <property type="match status" value="1"/>
</dbReference>
<evidence type="ECO:0000313" key="11">
    <source>
        <dbReference type="EMBL" id="SEO48448.1"/>
    </source>
</evidence>
<feature type="transmembrane region" description="Helical" evidence="8">
    <location>
        <begin position="68"/>
        <end position="89"/>
    </location>
</feature>
<dbReference type="Pfam" id="PF02378">
    <property type="entry name" value="PTS_EIIC"/>
    <property type="match status" value="1"/>
</dbReference>
<feature type="domain" description="EAL" evidence="9">
    <location>
        <begin position="454"/>
        <end position="707"/>
    </location>
</feature>
<evidence type="ECO:0000313" key="12">
    <source>
        <dbReference type="Proteomes" id="UP000198847"/>
    </source>
</evidence>
<feature type="transmembrane region" description="Helical" evidence="8">
    <location>
        <begin position="101"/>
        <end position="122"/>
    </location>
</feature>
<gene>
    <name evidence="11" type="ORF">SAMN04490178_102165</name>
</gene>
<dbReference type="GO" id="GO:0009401">
    <property type="term" value="P:phosphoenolpyruvate-dependent sugar phosphotransferase system"/>
    <property type="evidence" value="ECO:0007669"/>
    <property type="project" value="InterPro"/>
</dbReference>
<keyword evidence="3" id="KW-1003">Cell membrane</keyword>
<keyword evidence="2" id="KW-0813">Transport</keyword>
<dbReference type="PANTHER" id="PTHR33989">
    <property type="match status" value="1"/>
</dbReference>
<feature type="domain" description="PTS EIIC type-3" evidence="10">
    <location>
        <begin position="2"/>
        <end position="409"/>
    </location>
</feature>
<dbReference type="InterPro" id="IPR003352">
    <property type="entry name" value="PTS_EIIC"/>
</dbReference>
<dbReference type="OrthoDB" id="1641940at2"/>
<feature type="transmembrane region" description="Helical" evidence="8">
    <location>
        <begin position="171"/>
        <end position="196"/>
    </location>
</feature>
<keyword evidence="5 8" id="KW-0812">Transmembrane</keyword>
<evidence type="ECO:0000259" key="10">
    <source>
        <dbReference type="PROSITE" id="PS51105"/>
    </source>
</evidence>
<keyword evidence="4" id="KW-0762">Sugar transport</keyword>
<feature type="transmembrane region" description="Helical" evidence="8">
    <location>
        <begin position="134"/>
        <end position="159"/>
    </location>
</feature>
<evidence type="ECO:0000256" key="1">
    <source>
        <dbReference type="ARBA" id="ARBA00004651"/>
    </source>
</evidence>
<proteinExistence type="predicted"/>
<dbReference type="PANTHER" id="PTHR33989:SF4">
    <property type="entry name" value="PTS SYSTEM N,N'-DIACETYLCHITOBIOSE-SPECIFIC EIIC COMPONENT"/>
    <property type="match status" value="1"/>
</dbReference>
<evidence type="ECO:0000256" key="2">
    <source>
        <dbReference type="ARBA" id="ARBA00022448"/>
    </source>
</evidence>
<dbReference type="GO" id="GO:0005886">
    <property type="term" value="C:plasma membrane"/>
    <property type="evidence" value="ECO:0007669"/>
    <property type="project" value="UniProtKB-SubCell"/>
</dbReference>
<organism evidence="11 12">
    <name type="scientific">Propionispora vibrioides</name>
    <dbReference type="NCBI Taxonomy" id="112903"/>
    <lineage>
        <taxon>Bacteria</taxon>
        <taxon>Bacillati</taxon>
        <taxon>Bacillota</taxon>
        <taxon>Negativicutes</taxon>
        <taxon>Selenomonadales</taxon>
        <taxon>Sporomusaceae</taxon>
        <taxon>Propionispora</taxon>
    </lineage>
</organism>
<accession>A0A1H8Q369</accession>
<name>A0A1H8Q369_9FIRM</name>
<feature type="transmembrane region" description="Helical" evidence="8">
    <location>
        <begin position="311"/>
        <end position="333"/>
    </location>
</feature>
<dbReference type="RefSeq" id="WP_091743875.1">
    <property type="nucleotide sequence ID" value="NZ_FODY01000002.1"/>
</dbReference>
<feature type="transmembrane region" description="Helical" evidence="8">
    <location>
        <begin position="25"/>
        <end position="48"/>
    </location>
</feature>
<keyword evidence="7 8" id="KW-0472">Membrane</keyword>
<keyword evidence="12" id="KW-1185">Reference proteome</keyword>
<comment type="subcellular location">
    <subcellularLocation>
        <location evidence="1">Cell membrane</location>
        <topology evidence="1">Multi-pass membrane protein</topology>
    </subcellularLocation>
</comment>
<evidence type="ECO:0000256" key="8">
    <source>
        <dbReference type="SAM" id="Phobius"/>
    </source>
</evidence>
<dbReference type="Pfam" id="PF00563">
    <property type="entry name" value="EAL"/>
    <property type="match status" value="1"/>
</dbReference>
<evidence type="ECO:0000256" key="4">
    <source>
        <dbReference type="ARBA" id="ARBA00022597"/>
    </source>
</evidence>
<feature type="transmembrane region" description="Helical" evidence="8">
    <location>
        <begin position="216"/>
        <end position="240"/>
    </location>
</feature>
<feature type="transmembrane region" description="Helical" evidence="8">
    <location>
        <begin position="340"/>
        <end position="360"/>
    </location>
</feature>
<evidence type="ECO:0000256" key="7">
    <source>
        <dbReference type="ARBA" id="ARBA00023136"/>
    </source>
</evidence>
<reference evidence="11 12" key="1">
    <citation type="submission" date="2016-10" db="EMBL/GenBank/DDBJ databases">
        <authorList>
            <person name="de Groot N.N."/>
        </authorList>
    </citation>
    <scope>NUCLEOTIDE SEQUENCE [LARGE SCALE GENOMIC DNA]</scope>
    <source>
        <strain evidence="11 12">DSM 13305</strain>
    </source>
</reference>
<dbReference type="Gene3D" id="3.20.20.450">
    <property type="entry name" value="EAL domain"/>
    <property type="match status" value="1"/>
</dbReference>
<dbReference type="InterPro" id="IPR051088">
    <property type="entry name" value="PTS_Sugar-EIIC/EIIB"/>
</dbReference>
<dbReference type="PROSITE" id="PS50883">
    <property type="entry name" value="EAL"/>
    <property type="match status" value="1"/>
</dbReference>
<dbReference type="NCBIfam" id="TIGR00410">
    <property type="entry name" value="lacE"/>
    <property type="match status" value="1"/>
</dbReference>
<evidence type="ECO:0000256" key="6">
    <source>
        <dbReference type="ARBA" id="ARBA00022989"/>
    </source>
</evidence>
<dbReference type="InterPro" id="IPR004501">
    <property type="entry name" value="PTS_EIIC_3"/>
</dbReference>
<dbReference type="AlphaFoldDB" id="A0A1H8Q369"/>
<evidence type="ECO:0000259" key="9">
    <source>
        <dbReference type="PROSITE" id="PS50883"/>
    </source>
</evidence>
<dbReference type="SMART" id="SM00052">
    <property type="entry name" value="EAL"/>
    <property type="match status" value="1"/>
</dbReference>
<sequence length="708" mass="79081">MHLLWIHALAEKLAKNRYCLAVRRSLIVISPAAVAGSFATMITFFPGLSFQQWMTSLFGASWYRGGQALINSSFSIISILFVAAISYFLAESHPRNSQGKLHPLIASFVSLSCFILLLQPFAQAEVGGPWLGKSGLLLAIITAFVMTEAFLYLCSLPAINISLLADEEESLIIGQAVSAIIPYLLLLAGCFAVKVLLHQLAVYDIHAYLSTQLSHLFTYITWPLGRALLFVLLVQILWFFGIHGNDLLFPVMREVYSPAGLANQAAVSAGLPPQEIFTDFFFNQFVFLGGSGATLCLIVCLLYIAKHKSTLRIAQLSLIPGLFNINEILLFGLPIVMNPLYFLPFLLVPALLTFISYAVISAGLVPTPSYYATWTTPALFGGYWVTASWQGALLQLANLLLGLFIYLPFVKEAEKKKETEIHNSFISLIQTADYWNTPTPQHLLEKNDRQGTMARSLARDLLQALEKNELFLEYQPQVDATGQVIGVEALLRWTHEAYGRIPPPVIITLAEEAGIIDRLGKWIIDTACNQLRAWKQEGLPSLRLSINVSVLQLYQKNLLEDIAVAIDRNQLDPHELEIEITEKFALSNDQRSLSTLEALHRCGVRIAIDDFGMGHSSLQYIKYFPVDTLKIDRSLSHDVLEDRSYQEIITSIVSLCSSLNIDVIVEYVETDKQRDLLKELGCLRYQGYLYSPALPAGKIPDFVRRHPH</sequence>
<dbReference type="EMBL" id="FODY01000002">
    <property type="protein sequence ID" value="SEO48448.1"/>
    <property type="molecule type" value="Genomic_DNA"/>
</dbReference>
<feature type="transmembrane region" description="Helical" evidence="8">
    <location>
        <begin position="285"/>
        <end position="305"/>
    </location>
</feature>